<evidence type="ECO:0000256" key="1">
    <source>
        <dbReference type="SAM" id="Phobius"/>
    </source>
</evidence>
<reference evidence="2 3" key="1">
    <citation type="submission" date="2024-03" db="EMBL/GenBank/DDBJ databases">
        <title>Inconsistent identification of Apilactobacillus kunkeei-related strains obtained by well-developed overall genome related indices.</title>
        <authorList>
            <person name="Maeno S."/>
            <person name="Endo A."/>
        </authorList>
    </citation>
    <scope>NUCLEOTIDE SEQUENCE [LARGE SCALE GENOMIC DNA]</scope>
    <source>
        <strain evidence="2 3">20H-10</strain>
    </source>
</reference>
<keyword evidence="3" id="KW-1185">Reference proteome</keyword>
<gene>
    <name evidence="2" type="ORF">AP20H10_01880</name>
</gene>
<accession>A0ABP9ZGA3</accession>
<keyword evidence="1" id="KW-0812">Transmembrane</keyword>
<protein>
    <submittedName>
        <fullName evidence="2">Uncharacterized protein</fullName>
    </submittedName>
</protein>
<proteinExistence type="predicted"/>
<dbReference type="Proteomes" id="UP001438112">
    <property type="component" value="Unassembled WGS sequence"/>
</dbReference>
<keyword evidence="1" id="KW-1133">Transmembrane helix</keyword>
<evidence type="ECO:0000313" key="3">
    <source>
        <dbReference type="Proteomes" id="UP001438112"/>
    </source>
</evidence>
<sequence>MNKTSSNPYFNNNYVKHHDFNEKVFINGNNLYYFLNIKGNNNFKNFIEEYNNITNGDYTPSKDYVFFDDVNKNMIKTAVSGKRISTLSRVGYNTFSFKLNSGYKKIVLPVYYYRNEHIKILLDNKIVKYKVYNNRIAIIRISKGIHKVKIVNNELIQIIMELINLFSILIGFTLILMLFFKE</sequence>
<evidence type="ECO:0000313" key="2">
    <source>
        <dbReference type="EMBL" id="GAA6113825.1"/>
    </source>
</evidence>
<comment type="caution">
    <text evidence="2">The sequence shown here is derived from an EMBL/GenBank/DDBJ whole genome shotgun (WGS) entry which is preliminary data.</text>
</comment>
<keyword evidence="1" id="KW-0472">Membrane</keyword>
<organism evidence="2 3">
    <name type="scientific">Apilactobacillus apinorum</name>
    <dbReference type="NCBI Taxonomy" id="1218495"/>
    <lineage>
        <taxon>Bacteria</taxon>
        <taxon>Bacillati</taxon>
        <taxon>Bacillota</taxon>
        <taxon>Bacilli</taxon>
        <taxon>Lactobacillales</taxon>
        <taxon>Lactobacillaceae</taxon>
        <taxon>Apilactobacillus</taxon>
    </lineage>
</organism>
<name>A0ABP9ZGA3_9LACO</name>
<dbReference type="EMBL" id="BAABVV010000018">
    <property type="protein sequence ID" value="GAA6113825.1"/>
    <property type="molecule type" value="Genomic_DNA"/>
</dbReference>
<feature type="transmembrane region" description="Helical" evidence="1">
    <location>
        <begin position="155"/>
        <end position="180"/>
    </location>
</feature>